<evidence type="ECO:0000256" key="1">
    <source>
        <dbReference type="ARBA" id="ARBA00008690"/>
    </source>
</evidence>
<proteinExistence type="inferred from homology"/>
<reference evidence="3" key="1">
    <citation type="journal article" date="2016" name="Nat. Genet.">
        <title>A high-quality carrot genome assembly provides new insights into carotenoid accumulation and asterid genome evolution.</title>
        <authorList>
            <person name="Iorizzo M."/>
            <person name="Ellison S."/>
            <person name="Senalik D."/>
            <person name="Zeng P."/>
            <person name="Satapoomin P."/>
            <person name="Huang J."/>
            <person name="Bowman M."/>
            <person name="Iovene M."/>
            <person name="Sanseverino W."/>
            <person name="Cavagnaro P."/>
            <person name="Yildiz M."/>
            <person name="Macko-Podgorni A."/>
            <person name="Moranska E."/>
            <person name="Grzebelus E."/>
            <person name="Grzebelus D."/>
            <person name="Ashrafi H."/>
            <person name="Zheng Z."/>
            <person name="Cheng S."/>
            <person name="Spooner D."/>
            <person name="Van Deynze A."/>
            <person name="Simon P."/>
        </authorList>
    </citation>
    <scope>NUCLEOTIDE SEQUENCE</scope>
    <source>
        <tissue evidence="3">Leaf</tissue>
    </source>
</reference>
<dbReference type="Gramene" id="KZN10652">
    <property type="protein sequence ID" value="KZN10652"/>
    <property type="gene ID" value="DCAR_003308"/>
</dbReference>
<evidence type="ECO:0000313" key="4">
    <source>
        <dbReference type="Proteomes" id="UP000077755"/>
    </source>
</evidence>
<evidence type="ECO:0000256" key="2">
    <source>
        <dbReference type="SAM" id="MobiDB-lite"/>
    </source>
</evidence>
<reference evidence="3" key="2">
    <citation type="submission" date="2022-03" db="EMBL/GenBank/DDBJ databases">
        <title>Draft title - Genomic analysis of global carrot germplasm unveils the trajectory of domestication and the origin of high carotenoid orange carrot.</title>
        <authorList>
            <person name="Iorizzo M."/>
            <person name="Ellison S."/>
            <person name="Senalik D."/>
            <person name="Macko-Podgorni A."/>
            <person name="Grzebelus D."/>
            <person name="Bostan H."/>
            <person name="Rolling W."/>
            <person name="Curaba J."/>
            <person name="Simon P."/>
        </authorList>
    </citation>
    <scope>NUCLEOTIDE SEQUENCE</scope>
    <source>
        <tissue evidence="3">Leaf</tissue>
    </source>
</reference>
<dbReference type="InterPro" id="IPR021410">
    <property type="entry name" value="FAF"/>
</dbReference>
<organism evidence="3 4">
    <name type="scientific">Daucus carota subsp. sativus</name>
    <name type="common">Carrot</name>
    <dbReference type="NCBI Taxonomy" id="79200"/>
    <lineage>
        <taxon>Eukaryota</taxon>
        <taxon>Viridiplantae</taxon>
        <taxon>Streptophyta</taxon>
        <taxon>Embryophyta</taxon>
        <taxon>Tracheophyta</taxon>
        <taxon>Spermatophyta</taxon>
        <taxon>Magnoliopsida</taxon>
        <taxon>eudicotyledons</taxon>
        <taxon>Gunneridae</taxon>
        <taxon>Pentapetalae</taxon>
        <taxon>asterids</taxon>
        <taxon>campanulids</taxon>
        <taxon>Apiales</taxon>
        <taxon>Apiaceae</taxon>
        <taxon>Apioideae</taxon>
        <taxon>Scandiceae</taxon>
        <taxon>Daucinae</taxon>
        <taxon>Daucus</taxon>
        <taxon>Daucus sect. Daucus</taxon>
    </lineage>
</organism>
<protein>
    <submittedName>
        <fullName evidence="3">Uncharacterized protein</fullName>
    </submittedName>
</protein>
<name>A0A166I1P1_DAUCS</name>
<feature type="compositionally biased region" description="Basic and acidic residues" evidence="2">
    <location>
        <begin position="115"/>
        <end position="125"/>
    </location>
</feature>
<dbReference type="PANTHER" id="PTHR33155">
    <property type="entry name" value="FANTASTIC FOUR-LIKE PROTEIN (DUF3049)"/>
    <property type="match status" value="1"/>
</dbReference>
<dbReference type="Proteomes" id="UP000077755">
    <property type="component" value="Chromosome 1"/>
</dbReference>
<dbReference type="AlphaFoldDB" id="A0A166I1P1"/>
<sequence length="255" mass="28296">MMDFCKKSFYTLFNTASTAFTLPKEDSADNHHRNTPLPVTDCGAGLNILANSTAPPKFDNVIDSSSLINIPVKSDQTETGLKVLNSGDTDKLASCTESLGFESCNERSLNNVLESSEKSRDDGKSRKFNKKNKELKRKSFPPPLSSFTDSGKPTFFLRPVRKNGRLKLNEVQINRPECLRASRENGRLRLHLVQSDQKKEGAITSTDAAGEKLSDGKVLKGWKFSTTNGGGGEDCRRVHEQRNMHGWAQQCVSIR</sequence>
<accession>A0A166I1P1</accession>
<feature type="compositionally biased region" description="Basic residues" evidence="2">
    <location>
        <begin position="126"/>
        <end position="139"/>
    </location>
</feature>
<gene>
    <name evidence="3" type="ORF">DCAR_0103509</name>
</gene>
<evidence type="ECO:0000313" key="3">
    <source>
        <dbReference type="EMBL" id="WOG84326.1"/>
    </source>
</evidence>
<keyword evidence="4" id="KW-1185">Reference proteome</keyword>
<dbReference type="OMA" id="QINRPEC"/>
<dbReference type="PANTHER" id="PTHR33155:SF27">
    <property type="entry name" value="FANTASTIC FOUR-LIKE PROTEIN (DUF3049)"/>
    <property type="match status" value="1"/>
</dbReference>
<dbReference type="InterPro" id="IPR046431">
    <property type="entry name" value="FAF_dom"/>
</dbReference>
<feature type="region of interest" description="Disordered" evidence="2">
    <location>
        <begin position="112"/>
        <end position="153"/>
    </location>
</feature>
<dbReference type="Pfam" id="PF11250">
    <property type="entry name" value="FAF"/>
    <property type="match status" value="1"/>
</dbReference>
<dbReference type="EMBL" id="CP093343">
    <property type="protein sequence ID" value="WOG84326.1"/>
    <property type="molecule type" value="Genomic_DNA"/>
</dbReference>
<comment type="similarity">
    <text evidence="1">Belongs to the fantastic four family.</text>
</comment>